<accession>A0ABT6H140</accession>
<dbReference type="InterPro" id="IPR011990">
    <property type="entry name" value="TPR-like_helical_dom_sf"/>
</dbReference>
<dbReference type="SUPFAM" id="SSF48452">
    <property type="entry name" value="TPR-like"/>
    <property type="match status" value="1"/>
</dbReference>
<gene>
    <name evidence="1" type="ORF">P6P90_03725</name>
</gene>
<reference evidence="1 2" key="1">
    <citation type="submission" date="2023-04" db="EMBL/GenBank/DDBJ databases">
        <title>Ectobacillus antri isolated from activated sludge.</title>
        <authorList>
            <person name="Yan P."/>
            <person name="Liu X."/>
        </authorList>
    </citation>
    <scope>NUCLEOTIDE SEQUENCE [LARGE SCALE GENOMIC DNA]</scope>
    <source>
        <strain evidence="1 2">C18H</strain>
    </source>
</reference>
<dbReference type="RefSeq" id="WP_124563222.1">
    <property type="nucleotide sequence ID" value="NZ_JARRRY010000001.1"/>
</dbReference>
<protein>
    <submittedName>
        <fullName evidence="1">Tetratricopeptide repeat protein</fullName>
    </submittedName>
</protein>
<sequence length="326" mass="37474">MKNEETVVLFPNLAARLKENGFQALQSKDFSEALAYFDQMRAHDMHDERTEFGAVVCLMETGEWKEARVRCKELLANQDTFDVNVLDMYMSILVQLNDYTGISQMAKQIHGYPMQEEQRKKLESLVSFAQKMQQQPSKDMNHEFKTIFAGTDVVAQLQALQTLKQQGTVYAFPFLKTFLSDTHKHPYVKTAVLHLLKEHEIEEAVTVSKYGLSERVVPSELLEVNEMAFTKAVLQELDNRLSQENPTLLEALSAYWLQLQTLVFPLSMQPNDPKLWAVALEMIGNDRFAMHEADTGHEEENAVFQQLLEEAQHMLLRIETEGFLPL</sequence>
<organism evidence="1 2">
    <name type="scientific">Ectobacillus antri</name>
    <dbReference type="NCBI Taxonomy" id="2486280"/>
    <lineage>
        <taxon>Bacteria</taxon>
        <taxon>Bacillati</taxon>
        <taxon>Bacillota</taxon>
        <taxon>Bacilli</taxon>
        <taxon>Bacillales</taxon>
        <taxon>Bacillaceae</taxon>
        <taxon>Ectobacillus</taxon>
    </lineage>
</organism>
<evidence type="ECO:0000313" key="1">
    <source>
        <dbReference type="EMBL" id="MDG5753106.1"/>
    </source>
</evidence>
<name>A0ABT6H140_9BACI</name>
<dbReference type="SUPFAM" id="SSF116965">
    <property type="entry name" value="Hypothetical protein MPN330"/>
    <property type="match status" value="1"/>
</dbReference>
<proteinExistence type="predicted"/>
<dbReference type="Pfam" id="PF14559">
    <property type="entry name" value="TPR_19"/>
    <property type="match status" value="1"/>
</dbReference>
<dbReference type="EMBL" id="JARULN010000002">
    <property type="protein sequence ID" value="MDG5753106.1"/>
    <property type="molecule type" value="Genomic_DNA"/>
</dbReference>
<evidence type="ECO:0000313" key="2">
    <source>
        <dbReference type="Proteomes" id="UP001218246"/>
    </source>
</evidence>
<keyword evidence="2" id="KW-1185">Reference proteome</keyword>
<comment type="caution">
    <text evidence="1">The sequence shown here is derived from an EMBL/GenBank/DDBJ whole genome shotgun (WGS) entry which is preliminary data.</text>
</comment>
<dbReference type="Gene3D" id="1.25.40.10">
    <property type="entry name" value="Tetratricopeptide repeat domain"/>
    <property type="match status" value="1"/>
</dbReference>
<dbReference type="Proteomes" id="UP001218246">
    <property type="component" value="Unassembled WGS sequence"/>
</dbReference>